<dbReference type="RefSeq" id="WP_074484979.1">
    <property type="nucleotide sequence ID" value="NZ_FMXP01000003.1"/>
</dbReference>
<keyword evidence="1" id="KW-1133">Transmembrane helix</keyword>
<organism evidence="3 4">
    <name type="scientific">Streptococcus henryi</name>
    <dbReference type="NCBI Taxonomy" id="439219"/>
    <lineage>
        <taxon>Bacteria</taxon>
        <taxon>Bacillati</taxon>
        <taxon>Bacillota</taxon>
        <taxon>Bacilli</taxon>
        <taxon>Lactobacillales</taxon>
        <taxon>Streptococcaceae</taxon>
        <taxon>Streptococcus</taxon>
    </lineage>
</organism>
<feature type="transmembrane region" description="Helical" evidence="1">
    <location>
        <begin position="257"/>
        <end position="287"/>
    </location>
</feature>
<feature type="transmembrane region" description="Helical" evidence="1">
    <location>
        <begin position="66"/>
        <end position="94"/>
    </location>
</feature>
<keyword evidence="1" id="KW-0812">Transmembrane</keyword>
<feature type="transmembrane region" description="Helical" evidence="1">
    <location>
        <begin position="308"/>
        <end position="327"/>
    </location>
</feature>
<reference evidence="3 4" key="1">
    <citation type="submission" date="2016-10" db="EMBL/GenBank/DDBJ databases">
        <authorList>
            <person name="de Groot N.N."/>
        </authorList>
    </citation>
    <scope>NUCLEOTIDE SEQUENCE [LARGE SCALE GENOMIC DNA]</scope>
    <source>
        <strain evidence="3 4">A-4</strain>
    </source>
</reference>
<feature type="transmembrane region" description="Helical" evidence="1">
    <location>
        <begin position="222"/>
        <end position="251"/>
    </location>
</feature>
<feature type="transmembrane region" description="Helical" evidence="1">
    <location>
        <begin position="21"/>
        <end position="40"/>
    </location>
</feature>
<dbReference type="STRING" id="439219.SAMN02910293_00194"/>
<dbReference type="PANTHER" id="PTHR46211">
    <property type="entry name" value="GLYCEROPHOSPHORYL DIESTER PHOSPHODIESTERASE"/>
    <property type="match status" value="1"/>
</dbReference>
<dbReference type="Pfam" id="PF10110">
    <property type="entry name" value="GPDPase_memb"/>
    <property type="match status" value="1"/>
</dbReference>
<dbReference type="GO" id="GO:0006629">
    <property type="term" value="P:lipid metabolic process"/>
    <property type="evidence" value="ECO:0007669"/>
    <property type="project" value="InterPro"/>
</dbReference>
<evidence type="ECO:0000256" key="1">
    <source>
        <dbReference type="SAM" id="Phobius"/>
    </source>
</evidence>
<dbReference type="Proteomes" id="UP000182508">
    <property type="component" value="Unassembled WGS sequence"/>
</dbReference>
<dbReference type="InterPro" id="IPR017946">
    <property type="entry name" value="PLC-like_Pdiesterase_TIM-brl"/>
</dbReference>
<dbReference type="PROSITE" id="PS51704">
    <property type="entry name" value="GP_PDE"/>
    <property type="match status" value="1"/>
</dbReference>
<accession>A0A1G6A6R2</accession>
<gene>
    <name evidence="3" type="ORF">SAMN02910293_00194</name>
</gene>
<feature type="domain" description="GP-PDE" evidence="2">
    <location>
        <begin position="334"/>
        <end position="562"/>
    </location>
</feature>
<dbReference type="InterPro" id="IPR030395">
    <property type="entry name" value="GP_PDE_dom"/>
</dbReference>
<keyword evidence="4" id="KW-1185">Reference proteome</keyword>
<sequence>MKYLYKEFQKIYFNLDKILKLFFSLFIFMEILWIPFNSWASEEILALSGHAYLSSSNIIQVFMEKWWVTVLFLLLFLANILIAYLQMALIFVSIRQLLDKKVKRFRDYLIDIKEGMTVVMKSTNLSKIVFVLFFSVVLFPFLKRILNIYYYNKLLIPQFILDYLSQNSMLLAILISSSVIIFFWIASRLMYALPQIFFEQKSVAQALRFSLEKTKGAKQWKYFFQLLWVLLQSFLTYAVLSGFFLGLQILADNLPQVFALPIAIINFTFIQLAYYSAIAVFMIKFVGLLTGEHLPSYHRQRLHHGLRLTIMTLSALVFMTQGILYLYSPFTTVPVTISHRGVNNENGVQNSLEALQETAKLKPDYVEMDIQETKDGNFVVMHDTDIANLTGNPGGTHDYNLKELTQMTASENGMSAPVVSFSDYLDKADELGQKLLVEIKVTAQDSASLTHNFLQRYGKRLLAKGHQIQSLDYKTIVEVKKYDKQLVSFFILPFNSIYPTTMADGYTMEYSSLDQNFIVRSWFNQKSVYAWTTNDKDSMMKMMLLNVDGMITDNLTELNSLLTDVKENLDYSYILSLYVQQQLDIF</sequence>
<dbReference type="InterPro" id="IPR018476">
    <property type="entry name" value="GlyceroP-diester-Pdiesterase_M"/>
</dbReference>
<name>A0A1G6A6R2_9STRE</name>
<keyword evidence="1" id="KW-0472">Membrane</keyword>
<dbReference type="PANTHER" id="PTHR46211:SF8">
    <property type="entry name" value="PHOSPHODIESTERASE"/>
    <property type="match status" value="1"/>
</dbReference>
<dbReference type="GO" id="GO:0008081">
    <property type="term" value="F:phosphoric diester hydrolase activity"/>
    <property type="evidence" value="ECO:0007669"/>
    <property type="project" value="InterPro"/>
</dbReference>
<dbReference type="eggNOG" id="COG0584">
    <property type="taxonomic scope" value="Bacteria"/>
</dbReference>
<dbReference type="SUPFAM" id="SSF51695">
    <property type="entry name" value="PLC-like phosphodiesterases"/>
    <property type="match status" value="1"/>
</dbReference>
<evidence type="ECO:0000313" key="3">
    <source>
        <dbReference type="EMBL" id="SDB04104.1"/>
    </source>
</evidence>
<evidence type="ECO:0000313" key="4">
    <source>
        <dbReference type="Proteomes" id="UP000182508"/>
    </source>
</evidence>
<protein>
    <submittedName>
        <fullName evidence="3">Glycerophosphoryl diester phosphodiesterase</fullName>
    </submittedName>
</protein>
<dbReference type="Gene3D" id="3.20.20.190">
    <property type="entry name" value="Phosphatidylinositol (PI) phosphodiesterase"/>
    <property type="match status" value="1"/>
</dbReference>
<dbReference type="AlphaFoldDB" id="A0A1G6A6R2"/>
<feature type="transmembrane region" description="Helical" evidence="1">
    <location>
        <begin position="170"/>
        <end position="191"/>
    </location>
</feature>
<dbReference type="EMBL" id="FMXP01000003">
    <property type="protein sequence ID" value="SDB04104.1"/>
    <property type="molecule type" value="Genomic_DNA"/>
</dbReference>
<feature type="transmembrane region" description="Helical" evidence="1">
    <location>
        <begin position="128"/>
        <end position="150"/>
    </location>
</feature>
<dbReference type="Pfam" id="PF03009">
    <property type="entry name" value="GDPD"/>
    <property type="match status" value="1"/>
</dbReference>
<dbReference type="CDD" id="cd08579">
    <property type="entry name" value="GDPD_memb_like"/>
    <property type="match status" value="1"/>
</dbReference>
<evidence type="ECO:0000259" key="2">
    <source>
        <dbReference type="PROSITE" id="PS51704"/>
    </source>
</evidence>
<dbReference type="eggNOG" id="COG4781">
    <property type="taxonomic scope" value="Bacteria"/>
</dbReference>
<proteinExistence type="predicted"/>